<proteinExistence type="predicted"/>
<organism evidence="1 2">
    <name type="scientific">Pistacia integerrima</name>
    <dbReference type="NCBI Taxonomy" id="434235"/>
    <lineage>
        <taxon>Eukaryota</taxon>
        <taxon>Viridiplantae</taxon>
        <taxon>Streptophyta</taxon>
        <taxon>Embryophyta</taxon>
        <taxon>Tracheophyta</taxon>
        <taxon>Spermatophyta</taxon>
        <taxon>Magnoliopsida</taxon>
        <taxon>eudicotyledons</taxon>
        <taxon>Gunneridae</taxon>
        <taxon>Pentapetalae</taxon>
        <taxon>rosids</taxon>
        <taxon>malvids</taxon>
        <taxon>Sapindales</taxon>
        <taxon>Anacardiaceae</taxon>
        <taxon>Pistacia</taxon>
    </lineage>
</organism>
<dbReference type="Proteomes" id="UP001163603">
    <property type="component" value="Chromosome 10"/>
</dbReference>
<name>A0ACC0XUP3_9ROSI</name>
<sequence>MSFIGLGLGLAKKLDMLRVASSSIQKMWLVSQGLGDIAFTYDPYSLIPIEIQVYSQPLFATIEKWISGKFPNHGFLYNDFHLKLPLIPGFRLNLLRLCFRRILKPGQEDG</sequence>
<reference evidence="2" key="1">
    <citation type="journal article" date="2023" name="G3 (Bethesda)">
        <title>Genome assembly and association tests identify interacting loci associated with vigor, precocity, and sex in interspecific pistachio rootstocks.</title>
        <authorList>
            <person name="Palmer W."/>
            <person name="Jacygrad E."/>
            <person name="Sagayaradj S."/>
            <person name="Cavanaugh K."/>
            <person name="Han R."/>
            <person name="Bertier L."/>
            <person name="Beede B."/>
            <person name="Kafkas S."/>
            <person name="Golino D."/>
            <person name="Preece J."/>
            <person name="Michelmore R."/>
        </authorList>
    </citation>
    <scope>NUCLEOTIDE SEQUENCE [LARGE SCALE GENOMIC DNA]</scope>
</reference>
<accession>A0ACC0XUP3</accession>
<comment type="caution">
    <text evidence="1">The sequence shown here is derived from an EMBL/GenBank/DDBJ whole genome shotgun (WGS) entry which is preliminary data.</text>
</comment>
<evidence type="ECO:0000313" key="2">
    <source>
        <dbReference type="Proteomes" id="UP001163603"/>
    </source>
</evidence>
<protein>
    <submittedName>
        <fullName evidence="1">Uncharacterized protein</fullName>
    </submittedName>
</protein>
<gene>
    <name evidence="1" type="ORF">Pint_07915</name>
</gene>
<evidence type="ECO:0000313" key="1">
    <source>
        <dbReference type="EMBL" id="KAJ0024317.1"/>
    </source>
</evidence>
<keyword evidence="2" id="KW-1185">Reference proteome</keyword>
<dbReference type="EMBL" id="CM047745">
    <property type="protein sequence ID" value="KAJ0024317.1"/>
    <property type="molecule type" value="Genomic_DNA"/>
</dbReference>